<name>A0A221MBC8_9BACI</name>
<evidence type="ECO:0000313" key="2">
    <source>
        <dbReference type="Proteomes" id="UP000204391"/>
    </source>
</evidence>
<evidence type="ECO:0000313" key="1">
    <source>
        <dbReference type="EMBL" id="ASN04922.1"/>
    </source>
</evidence>
<keyword evidence="1" id="KW-0378">Hydrolase</keyword>
<sequence>MEKKNFYVNMGTQEVSQIKYGNNVDFIIQATDEEVLLLREKLNNMDQANTRAFFRAHVPIMSYHNDKSNDDYDIGMTGAYQMLYDLGDEQAKEHIKSMGILSDKHL</sequence>
<dbReference type="OrthoDB" id="2706506at2"/>
<protein>
    <submittedName>
        <fullName evidence="1">Hydrolase</fullName>
    </submittedName>
</protein>
<accession>A0A221MBC8</accession>
<dbReference type="AlphaFoldDB" id="A0A221MBC8"/>
<dbReference type="KEGG" id="vne:CFK40_07790"/>
<organism evidence="1 2">
    <name type="scientific">Virgibacillus necropolis</name>
    <dbReference type="NCBI Taxonomy" id="163877"/>
    <lineage>
        <taxon>Bacteria</taxon>
        <taxon>Bacillati</taxon>
        <taxon>Bacillota</taxon>
        <taxon>Bacilli</taxon>
        <taxon>Bacillales</taxon>
        <taxon>Bacillaceae</taxon>
        <taxon>Virgibacillus</taxon>
    </lineage>
</organism>
<dbReference type="GO" id="GO:0016787">
    <property type="term" value="F:hydrolase activity"/>
    <property type="evidence" value="ECO:0007669"/>
    <property type="project" value="UniProtKB-KW"/>
</dbReference>
<proteinExistence type="predicted"/>
<dbReference type="EMBL" id="CP022437">
    <property type="protein sequence ID" value="ASN04922.1"/>
    <property type="molecule type" value="Genomic_DNA"/>
</dbReference>
<keyword evidence="2" id="KW-1185">Reference proteome</keyword>
<dbReference type="RefSeq" id="WP_089531773.1">
    <property type="nucleotide sequence ID" value="NZ_CP022437.1"/>
</dbReference>
<reference evidence="1 2" key="1">
    <citation type="journal article" date="2003" name="Int. J. Syst. Evol. Microbiol.">
        <title>Virgibacillus carmonensis sp. nov., Virgibacillus necropolis sp. nov. and Virgibacillus picturae sp. nov., three novel species isolated from deteriorated mural paintings, transfer of the species of the genus salibacillus to Virgibacillus, as Virgibacillus marismortui comb. nov. and Virgibacillus salexigens comb. nov., and emended description of the genus Virgibacillus.</title>
        <authorList>
            <person name="Heyrman J."/>
            <person name="Logan N.A."/>
            <person name="Busse H.J."/>
            <person name="Balcaen A."/>
            <person name="Lebbe L."/>
            <person name="Rodriguez-Diaz M."/>
            <person name="Swings J."/>
            <person name="De Vos P."/>
        </authorList>
    </citation>
    <scope>NUCLEOTIDE SEQUENCE [LARGE SCALE GENOMIC DNA]</scope>
    <source>
        <strain evidence="1 2">LMG 19488</strain>
    </source>
</reference>
<dbReference type="Proteomes" id="UP000204391">
    <property type="component" value="Chromosome"/>
</dbReference>
<gene>
    <name evidence="1" type="ORF">CFK40_07790</name>
</gene>